<dbReference type="PANTHER" id="PTHR10728">
    <property type="entry name" value="CYTOSOLIC PHOSPHOLIPASE A2"/>
    <property type="match status" value="1"/>
</dbReference>
<dbReference type="InterPro" id="IPR016035">
    <property type="entry name" value="Acyl_Trfase/lysoPLipase"/>
</dbReference>
<keyword evidence="2" id="KW-0472">Membrane</keyword>
<accession>A0A7U4M0P3</accession>
<dbReference type="InterPro" id="IPR002641">
    <property type="entry name" value="PNPLA_dom"/>
</dbReference>
<reference evidence="5" key="2">
    <citation type="journal article" date="2017" name="Stand. Genomic Sci.">
        <title>Complete genome sequence of the sulfur-oxidizing chemolithoautotrophic Sulfurovum lithotrophicum 42BKTT.</title>
        <authorList>
            <person name="Jeon W."/>
            <person name="Priscilla L."/>
            <person name="Park G."/>
            <person name="Lee H."/>
            <person name="Lee N."/>
            <person name="Lee D."/>
            <person name="Kwon H."/>
            <person name="Ahn I."/>
            <person name="Lee C."/>
            <person name="Lee H."/>
            <person name="Ahn J."/>
        </authorList>
    </citation>
    <scope>NUCLEOTIDE SEQUENCE [LARGE SCALE GENOMIC DNA]</scope>
    <source>
        <strain evidence="5">ATCC BAA-797 / 42BKT</strain>
    </source>
</reference>
<dbReference type="Pfam" id="PF01734">
    <property type="entry name" value="Patatin"/>
    <property type="match status" value="1"/>
</dbReference>
<dbReference type="KEGG" id="slh:YH65_04295"/>
<dbReference type="PANTHER" id="PTHR10728:SF40">
    <property type="entry name" value="PATATIN FAMILY PROTEIN"/>
    <property type="match status" value="1"/>
</dbReference>
<evidence type="ECO:0000256" key="1">
    <source>
        <dbReference type="ARBA" id="ARBA00023098"/>
    </source>
</evidence>
<feature type="transmembrane region" description="Helical" evidence="2">
    <location>
        <begin position="229"/>
        <end position="248"/>
    </location>
</feature>
<keyword evidence="2" id="KW-1133">Transmembrane helix</keyword>
<proteinExistence type="predicted"/>
<keyword evidence="1" id="KW-0443">Lipid metabolism</keyword>
<feature type="transmembrane region" description="Helical" evidence="2">
    <location>
        <begin position="160"/>
        <end position="186"/>
    </location>
</feature>
<evidence type="ECO:0000313" key="4">
    <source>
        <dbReference type="EMBL" id="AKF24693.1"/>
    </source>
</evidence>
<dbReference type="Gene3D" id="3.40.1090.10">
    <property type="entry name" value="Cytosolic phospholipase A2 catalytic domain"/>
    <property type="match status" value="2"/>
</dbReference>
<evidence type="ECO:0000313" key="5">
    <source>
        <dbReference type="Proteomes" id="UP000034444"/>
    </source>
</evidence>
<reference evidence="4 5" key="1">
    <citation type="submission" date="2015-04" db="EMBL/GenBank/DDBJ databases">
        <title>Complete genome sequence of Sulfurovum lithotrophicum ATCC BAA-797T.</title>
        <authorList>
            <person name="Ahn J."/>
            <person name="Park G."/>
            <person name="Jeon W."/>
            <person name="Jang Y."/>
            <person name="Jang M."/>
            <person name="Lee H."/>
            <person name="Lee H."/>
        </authorList>
    </citation>
    <scope>NUCLEOTIDE SEQUENCE [LARGE SCALE GENOMIC DNA]</scope>
    <source>
        <strain evidence="5">ATCC BAA-797 / 42BKT</strain>
    </source>
</reference>
<dbReference type="RefSeq" id="WP_046550786.1">
    <property type="nucleotide sequence ID" value="NZ_CP011308.1"/>
</dbReference>
<dbReference type="AlphaFoldDB" id="A0A7U4M0P3"/>
<feature type="transmembrane region" description="Helical" evidence="2">
    <location>
        <begin position="268"/>
        <end position="290"/>
    </location>
</feature>
<dbReference type="GO" id="GO:0046475">
    <property type="term" value="P:glycerophospholipid catabolic process"/>
    <property type="evidence" value="ECO:0007669"/>
    <property type="project" value="TreeGrafter"/>
</dbReference>
<gene>
    <name evidence="4" type="ORF">YH65_04295</name>
</gene>
<dbReference type="Proteomes" id="UP000034444">
    <property type="component" value="Chromosome"/>
</dbReference>
<feature type="domain" description="PNPLA" evidence="3">
    <location>
        <begin position="71"/>
        <end position="138"/>
    </location>
</feature>
<dbReference type="OrthoDB" id="9813090at2"/>
<evidence type="ECO:0000256" key="2">
    <source>
        <dbReference type="SAM" id="Phobius"/>
    </source>
</evidence>
<keyword evidence="2" id="KW-0812">Transmembrane</keyword>
<dbReference type="SUPFAM" id="SSF52151">
    <property type="entry name" value="FabD/lysophospholipase-like"/>
    <property type="match status" value="1"/>
</dbReference>
<dbReference type="EMBL" id="CP011308">
    <property type="protein sequence ID" value="AKF24693.1"/>
    <property type="molecule type" value="Genomic_DNA"/>
</dbReference>
<sequence length="670" mass="76902">MEKVQVKKFSVITENKEQEGLIEEEIQAVRLRRKKLELKTEKAERSTETQAKTKAVEPDLIEDAPFDTFAIALSGGGIRSATFNLGFLKALNDQGIFRHADYLSTVSGGGYLGSFVQNRLKQTHNYDTLFAKEEIDHLKAHGDYLRPGKGWRKVFESFNFYLNTLIQILLHSLWFLLFFAFTLFTFIYVGEQLPDTPAFLNTLLLSLFLALLVWYYFFHPLRYISKVLWSAKCLFYSGTVLVILIAAAGYSGIKLQMLCDCFGSMHSIVYVLGFGLLMITTGFFANPNILSSHRFYRFRLKDAFLHGSDTKLCELAEKEEGKKWTFAPYPLINTTLNLQADKAISGMKSCDYFLLSPLYCGSKITGYIPTDKVEYRRMTLATALTISGAAVNPSMGYKSNRLLSFFMTLLNLRLGYWALNPKIFDPSSYETSGLRSRLSAILRQIAVWTAEKYRYALTLWPYYNIAELFGTMHSRRIRVNLSDGGNIENLAVFELLRRKCKLIIASDAGADPDYSFSDLQNLLIRARNELEISIEFPDEQDPEKLIHPDLCTGQSRQHYAIGRIYELPEAGAEKQCIGYFVYVKASVTAQTEKLQKEERKNDFYSYKNYHPDFPHESTVDQFFDAKQWEAYRTLGEEIGKDLFKTFKTYEGDKNTVSIQNLIHYFEDQLK</sequence>
<organism evidence="4 5">
    <name type="scientific">Sulfurovum lithotrophicum</name>
    <dbReference type="NCBI Taxonomy" id="206403"/>
    <lineage>
        <taxon>Bacteria</taxon>
        <taxon>Pseudomonadati</taxon>
        <taxon>Campylobacterota</taxon>
        <taxon>Epsilonproteobacteria</taxon>
        <taxon>Campylobacterales</taxon>
        <taxon>Sulfurovaceae</taxon>
        <taxon>Sulfurovum</taxon>
    </lineage>
</organism>
<feature type="transmembrane region" description="Helical" evidence="2">
    <location>
        <begin position="198"/>
        <end position="217"/>
    </location>
</feature>
<name>A0A7U4M0P3_9BACT</name>
<evidence type="ECO:0000259" key="3">
    <source>
        <dbReference type="Pfam" id="PF01734"/>
    </source>
</evidence>
<protein>
    <recommendedName>
        <fullName evidence="3">PNPLA domain-containing protein</fullName>
    </recommendedName>
</protein>
<keyword evidence="5" id="KW-1185">Reference proteome</keyword>
<dbReference type="GO" id="GO:0004623">
    <property type="term" value="F:phospholipase A2 activity"/>
    <property type="evidence" value="ECO:0007669"/>
    <property type="project" value="TreeGrafter"/>
</dbReference>
<dbReference type="GO" id="GO:0005829">
    <property type="term" value="C:cytosol"/>
    <property type="evidence" value="ECO:0007669"/>
    <property type="project" value="TreeGrafter"/>
</dbReference>